<dbReference type="InterPro" id="IPR036526">
    <property type="entry name" value="C-N_Hydrolase_sf"/>
</dbReference>
<dbReference type="Pfam" id="PF00795">
    <property type="entry name" value="CN_hydrolase"/>
    <property type="match status" value="1"/>
</dbReference>
<dbReference type="EMBL" id="JAAGWG010000001">
    <property type="protein sequence ID" value="NEK84207.1"/>
    <property type="molecule type" value="Genomic_DNA"/>
</dbReference>
<dbReference type="AlphaFoldDB" id="A0A6L9VWS4"/>
<comment type="caution">
    <text evidence="3">The sequence shown here is derived from an EMBL/GenBank/DDBJ whole genome shotgun (WGS) entry which is preliminary data.</text>
</comment>
<keyword evidence="3" id="KW-0378">Hydrolase</keyword>
<dbReference type="InterPro" id="IPR044149">
    <property type="entry name" value="Nitrilases_CHs"/>
</dbReference>
<protein>
    <submittedName>
        <fullName evidence="3">Carbon-nitrogen hydrolase family protein</fullName>
    </submittedName>
</protein>
<dbReference type="GO" id="GO:0051410">
    <property type="term" value="P:detoxification of nitrogen compound"/>
    <property type="evidence" value="ECO:0007669"/>
    <property type="project" value="TreeGrafter"/>
</dbReference>
<evidence type="ECO:0000313" key="3">
    <source>
        <dbReference type="EMBL" id="NEK84207.1"/>
    </source>
</evidence>
<dbReference type="PANTHER" id="PTHR46044:SF1">
    <property type="entry name" value="CN HYDROLASE DOMAIN-CONTAINING PROTEIN"/>
    <property type="match status" value="1"/>
</dbReference>
<evidence type="ECO:0000259" key="2">
    <source>
        <dbReference type="PROSITE" id="PS50263"/>
    </source>
</evidence>
<feature type="domain" description="CN hydrolase" evidence="2">
    <location>
        <begin position="2"/>
        <end position="267"/>
    </location>
</feature>
<dbReference type="CDD" id="cd07564">
    <property type="entry name" value="nitrilases_CHs"/>
    <property type="match status" value="1"/>
</dbReference>
<dbReference type="GO" id="GO:0018822">
    <property type="term" value="F:nitrile hydratase activity"/>
    <property type="evidence" value="ECO:0007669"/>
    <property type="project" value="TreeGrafter"/>
</dbReference>
<dbReference type="Proteomes" id="UP000479241">
    <property type="component" value="Unassembled WGS sequence"/>
</dbReference>
<comment type="similarity">
    <text evidence="1">Belongs to the carbon-nitrogen hydrolase superfamily. Nitrilase family.</text>
</comment>
<organism evidence="3 4">
    <name type="scientific">Blastococcus saxobsidens</name>
    <dbReference type="NCBI Taxonomy" id="138336"/>
    <lineage>
        <taxon>Bacteria</taxon>
        <taxon>Bacillati</taxon>
        <taxon>Actinomycetota</taxon>
        <taxon>Actinomycetes</taxon>
        <taxon>Geodermatophilales</taxon>
        <taxon>Geodermatophilaceae</taxon>
        <taxon>Blastococcus</taxon>
    </lineage>
</organism>
<accession>A0A6L9VWS4</accession>
<dbReference type="PROSITE" id="PS50263">
    <property type="entry name" value="CN_HYDROLASE"/>
    <property type="match status" value="1"/>
</dbReference>
<name>A0A6L9VWS4_9ACTN</name>
<reference evidence="3 4" key="1">
    <citation type="submission" date="2019-12" db="EMBL/GenBank/DDBJ databases">
        <title>the WGS of Blastococcus saxobsidens 67B17.</title>
        <authorList>
            <person name="Jiang Z."/>
        </authorList>
    </citation>
    <scope>NUCLEOTIDE SEQUENCE [LARGE SCALE GENOMIC DNA]</scope>
    <source>
        <strain evidence="3 4">67B17</strain>
    </source>
</reference>
<evidence type="ECO:0000256" key="1">
    <source>
        <dbReference type="ARBA" id="ARBA00008129"/>
    </source>
</evidence>
<dbReference type="Gene3D" id="3.60.110.10">
    <property type="entry name" value="Carbon-nitrogen hydrolase"/>
    <property type="match status" value="1"/>
</dbReference>
<dbReference type="RefSeq" id="WP_163201638.1">
    <property type="nucleotide sequence ID" value="NZ_JAAGWG010000001.1"/>
</dbReference>
<dbReference type="PANTHER" id="PTHR46044">
    <property type="entry name" value="NITRILASE"/>
    <property type="match status" value="1"/>
</dbReference>
<gene>
    <name evidence="3" type="ORF">GCU60_00240</name>
</gene>
<proteinExistence type="inferred from homology"/>
<evidence type="ECO:0000313" key="4">
    <source>
        <dbReference type="Proteomes" id="UP000479241"/>
    </source>
</evidence>
<dbReference type="GO" id="GO:0000257">
    <property type="term" value="F:nitrilase activity"/>
    <property type="evidence" value="ECO:0007669"/>
    <property type="project" value="TreeGrafter"/>
</dbReference>
<dbReference type="SUPFAM" id="SSF56317">
    <property type="entry name" value="Carbon-nitrogen hydrolase"/>
    <property type="match status" value="1"/>
</dbReference>
<sequence>MTRAAVVQAGSVPFDRKAAVAKAMGLMRECAEGGATLAVFPEAFIGGYPKGSAFGSAVGYRSPEGRALFQRYFDAAITLDGEEVALLEQGAAEHKLFVVIGVIERLGNTLYCTALMIDPHKGVVGKHRKLMPTAVERLVWGFGDGSTLDVVDTPAGRLGTVICWENYMPLLRQAMYAQGVQIYCAPTADDRPTWQSSMVHIALEGRVFVLSACQAITKDAYPADYEFDYDAPDTVMRGGSMIVDPLGNVLAGPVFGEETILYADIDLGAKTRGHIDMDATGHYSRPDVFSLRVDTGSKTSVEFSTEPSAHG</sequence>
<dbReference type="InterPro" id="IPR003010">
    <property type="entry name" value="C-N_Hydrolase"/>
</dbReference>